<keyword evidence="2" id="KW-1185">Reference proteome</keyword>
<reference evidence="1 2" key="1">
    <citation type="submission" date="2023-10" db="EMBL/GenBank/DDBJ databases">
        <title>Chromosome-scale genome assembly provides insights into flower coloration mechanisms of Canna indica.</title>
        <authorList>
            <person name="Li C."/>
        </authorList>
    </citation>
    <scope>NUCLEOTIDE SEQUENCE [LARGE SCALE GENOMIC DNA]</scope>
    <source>
        <tissue evidence="1">Flower</tissue>
    </source>
</reference>
<dbReference type="AlphaFoldDB" id="A0AAQ3L7R4"/>
<proteinExistence type="predicted"/>
<gene>
    <name evidence="1" type="ORF">Cni_G29122</name>
</gene>
<evidence type="ECO:0000313" key="2">
    <source>
        <dbReference type="Proteomes" id="UP001327560"/>
    </source>
</evidence>
<organism evidence="1 2">
    <name type="scientific">Canna indica</name>
    <name type="common">Indian-shot</name>
    <dbReference type="NCBI Taxonomy" id="4628"/>
    <lineage>
        <taxon>Eukaryota</taxon>
        <taxon>Viridiplantae</taxon>
        <taxon>Streptophyta</taxon>
        <taxon>Embryophyta</taxon>
        <taxon>Tracheophyta</taxon>
        <taxon>Spermatophyta</taxon>
        <taxon>Magnoliopsida</taxon>
        <taxon>Liliopsida</taxon>
        <taxon>Zingiberales</taxon>
        <taxon>Cannaceae</taxon>
        <taxon>Canna</taxon>
    </lineage>
</organism>
<protein>
    <submittedName>
        <fullName evidence="1">Uncharacterized protein</fullName>
    </submittedName>
</protein>
<dbReference type="EMBL" id="CP136898">
    <property type="protein sequence ID" value="WOL20318.1"/>
    <property type="molecule type" value="Genomic_DNA"/>
</dbReference>
<evidence type="ECO:0000313" key="1">
    <source>
        <dbReference type="EMBL" id="WOL20318.1"/>
    </source>
</evidence>
<dbReference type="Proteomes" id="UP001327560">
    <property type="component" value="Chromosome 9"/>
</dbReference>
<sequence length="105" mass="12092">MHDSWILDLLFSMKSTFINIHLINDDLKVSRLINDQQWNNALCKYMFSHELGVSISMIGLPLTPHDDKFIWADSREGNITTAATYSFLLKHDVLMSKSSFNWSAV</sequence>
<name>A0AAQ3L7R4_9LILI</name>
<accession>A0AAQ3L7R4</accession>